<dbReference type="GO" id="GO:0005506">
    <property type="term" value="F:iron ion binding"/>
    <property type="evidence" value="ECO:0007669"/>
    <property type="project" value="InterPro"/>
</dbReference>
<accession>A0A1V8MAB5</accession>
<dbReference type="PANTHER" id="PTHR35008:SF8">
    <property type="entry name" value="ALCOHOL DEHYDROGENASE CYTOCHROME C SUBUNIT"/>
    <property type="match status" value="1"/>
</dbReference>
<evidence type="ECO:0000256" key="5">
    <source>
        <dbReference type="ARBA" id="ARBA00023004"/>
    </source>
</evidence>
<evidence type="ECO:0000313" key="8">
    <source>
        <dbReference type="EMBL" id="OQK18540.1"/>
    </source>
</evidence>
<dbReference type="GO" id="GO:0020037">
    <property type="term" value="F:heme binding"/>
    <property type="evidence" value="ECO:0007669"/>
    <property type="project" value="InterPro"/>
</dbReference>
<keyword evidence="4" id="KW-0249">Electron transport</keyword>
<dbReference type="Proteomes" id="UP000191980">
    <property type="component" value="Unassembled WGS sequence"/>
</dbReference>
<dbReference type="Gene3D" id="1.10.760.10">
    <property type="entry name" value="Cytochrome c-like domain"/>
    <property type="match status" value="3"/>
</dbReference>
<comment type="caution">
    <text evidence="8">The sequence shown here is derived from an EMBL/GenBank/DDBJ whole genome shotgun (WGS) entry which is preliminary data.</text>
</comment>
<reference evidence="8 9" key="1">
    <citation type="submission" date="2015-12" db="EMBL/GenBank/DDBJ databases">
        <authorList>
            <person name="Shamseldin A."/>
            <person name="Moawad H."/>
            <person name="Abd El-Rahim W.M."/>
            <person name="Sadowsky M.J."/>
        </authorList>
    </citation>
    <scope>NUCLEOTIDE SEQUENCE [LARGE SCALE GENOMIC DNA]</scope>
    <source>
        <strain evidence="8 9">WF1</strain>
    </source>
</reference>
<feature type="domain" description="Cytochrome c" evidence="7">
    <location>
        <begin position="136"/>
        <end position="222"/>
    </location>
</feature>
<keyword evidence="5 6" id="KW-0408">Iron</keyword>
<evidence type="ECO:0000256" key="3">
    <source>
        <dbReference type="ARBA" id="ARBA00022723"/>
    </source>
</evidence>
<evidence type="ECO:0000256" key="6">
    <source>
        <dbReference type="PROSITE-ProRule" id="PRU00433"/>
    </source>
</evidence>
<gene>
    <name evidence="8" type="ORF">AU255_12210</name>
</gene>
<evidence type="ECO:0000256" key="4">
    <source>
        <dbReference type="ARBA" id="ARBA00022982"/>
    </source>
</evidence>
<proteinExistence type="predicted"/>
<dbReference type="InterPro" id="IPR051459">
    <property type="entry name" value="Cytochrome_c-type_DH"/>
</dbReference>
<dbReference type="PRINTS" id="PR00605">
    <property type="entry name" value="CYTCHROMECIC"/>
</dbReference>
<keyword evidence="1" id="KW-0813">Transport</keyword>
<sequence>MNWIIVFVVFLLSACSGKSTNKTLPTQLVDTQASAVTQVVQPRKLTKGEALYLRNCADCHGWEGRGNGPAAEYIDVATPVLQNSQLLNNQSEQQFVDWVLNPTSKLQVTDKAGPQTNTEASALLAYLRKQPGINWAQTEAGQETYDQLCANCHGLYGHGDGSFSAEMPVPMPDLSTASYQNQYNDQELLSFISQGKGAMPGFDEVLSAQEIREVLAFVRLLSPGYESYDKYCTTCHGADGAPVQLLEINEGEGTESEFIDISIPTLDAKYLNAHTDAQLIPKIQHMLKQNQVSMLHFSGDIKPDEATQIFRYLRDVMIND</sequence>
<keyword evidence="2 6" id="KW-0349">Heme</keyword>
<evidence type="ECO:0000259" key="7">
    <source>
        <dbReference type="PROSITE" id="PS51007"/>
    </source>
</evidence>
<dbReference type="InterPro" id="IPR036909">
    <property type="entry name" value="Cyt_c-like_dom_sf"/>
</dbReference>
<keyword evidence="9" id="KW-1185">Reference proteome</keyword>
<feature type="domain" description="Cytochrome c" evidence="7">
    <location>
        <begin position="43"/>
        <end position="131"/>
    </location>
</feature>
<dbReference type="Pfam" id="PF13442">
    <property type="entry name" value="Cytochrome_CBB3"/>
    <property type="match status" value="2"/>
</dbReference>
<dbReference type="SUPFAM" id="SSF46626">
    <property type="entry name" value="Cytochrome c"/>
    <property type="match status" value="3"/>
</dbReference>
<dbReference type="PROSITE" id="PS51007">
    <property type="entry name" value="CYTC"/>
    <property type="match status" value="3"/>
</dbReference>
<dbReference type="Pfam" id="PF00034">
    <property type="entry name" value="Cytochrom_C"/>
    <property type="match status" value="1"/>
</dbReference>
<dbReference type="EMBL" id="LPUF01000001">
    <property type="protein sequence ID" value="OQK18540.1"/>
    <property type="molecule type" value="Genomic_DNA"/>
</dbReference>
<dbReference type="InterPro" id="IPR008168">
    <property type="entry name" value="Cyt_C_IC"/>
</dbReference>
<name>A0A1V8MAB5_9GAMM</name>
<dbReference type="OrthoDB" id="9781261at2"/>
<dbReference type="RefSeq" id="WP_080523141.1">
    <property type="nucleotide sequence ID" value="NZ_LPUF01000001.1"/>
</dbReference>
<keyword evidence="3 6" id="KW-0479">Metal-binding</keyword>
<evidence type="ECO:0000313" key="9">
    <source>
        <dbReference type="Proteomes" id="UP000191980"/>
    </source>
</evidence>
<dbReference type="STRING" id="1420851.AU255_12210"/>
<dbReference type="GO" id="GO:0009055">
    <property type="term" value="F:electron transfer activity"/>
    <property type="evidence" value="ECO:0007669"/>
    <property type="project" value="InterPro"/>
</dbReference>
<protein>
    <recommendedName>
        <fullName evidence="7">Cytochrome c domain-containing protein</fullName>
    </recommendedName>
</protein>
<organism evidence="8 9">
    <name type="scientific">Methyloprofundus sedimenti</name>
    <dbReference type="NCBI Taxonomy" id="1420851"/>
    <lineage>
        <taxon>Bacteria</taxon>
        <taxon>Pseudomonadati</taxon>
        <taxon>Pseudomonadota</taxon>
        <taxon>Gammaproteobacteria</taxon>
        <taxon>Methylococcales</taxon>
        <taxon>Methylococcaceae</taxon>
        <taxon>Methyloprofundus</taxon>
    </lineage>
</organism>
<evidence type="ECO:0000256" key="2">
    <source>
        <dbReference type="ARBA" id="ARBA00022617"/>
    </source>
</evidence>
<dbReference type="AlphaFoldDB" id="A0A1V8MAB5"/>
<dbReference type="PANTHER" id="PTHR35008">
    <property type="entry name" value="BLL4482 PROTEIN-RELATED"/>
    <property type="match status" value="1"/>
</dbReference>
<feature type="domain" description="Cytochrome c" evidence="7">
    <location>
        <begin position="219"/>
        <end position="317"/>
    </location>
</feature>
<evidence type="ECO:0000256" key="1">
    <source>
        <dbReference type="ARBA" id="ARBA00022448"/>
    </source>
</evidence>
<dbReference type="InterPro" id="IPR009056">
    <property type="entry name" value="Cyt_c-like_dom"/>
</dbReference>